<dbReference type="AlphaFoldDB" id="X1BPG9"/>
<comment type="caution">
    <text evidence="2">The sequence shown here is derived from an EMBL/GenBank/DDBJ whole genome shotgun (WGS) entry which is preliminary data.</text>
</comment>
<organism evidence="2">
    <name type="scientific">marine sediment metagenome</name>
    <dbReference type="NCBI Taxonomy" id="412755"/>
    <lineage>
        <taxon>unclassified sequences</taxon>
        <taxon>metagenomes</taxon>
        <taxon>ecological metagenomes</taxon>
    </lineage>
</organism>
<sequence>METAKKNLKLIDPSTETSDPQKTSTAPRVDVKTQISKKEKLDIYEVTRRRAPDREQEEGKPVNKDQLVNKINYINFKDDSLLINLKHRNYHKTITLFARPQPCLGDLLDCLWPEKEDILQVLKFYEFKNILIPDGQKLIMFELEVIRIDKETISLLLPDKGY</sequence>
<name>X1BPG9_9ZZZZ</name>
<feature type="non-terminal residue" evidence="2">
    <location>
        <position position="162"/>
    </location>
</feature>
<reference evidence="2" key="1">
    <citation type="journal article" date="2014" name="Front. Microbiol.">
        <title>High frequency of phylogenetically diverse reductive dehalogenase-homologous genes in deep subseafloor sedimentary metagenomes.</title>
        <authorList>
            <person name="Kawai M."/>
            <person name="Futagami T."/>
            <person name="Toyoda A."/>
            <person name="Takaki Y."/>
            <person name="Nishi S."/>
            <person name="Hori S."/>
            <person name="Arai W."/>
            <person name="Tsubouchi T."/>
            <person name="Morono Y."/>
            <person name="Uchiyama I."/>
            <person name="Ito T."/>
            <person name="Fujiyama A."/>
            <person name="Inagaki F."/>
            <person name="Takami H."/>
        </authorList>
    </citation>
    <scope>NUCLEOTIDE SEQUENCE</scope>
    <source>
        <strain evidence="2">Expedition CK06-06</strain>
    </source>
</reference>
<evidence type="ECO:0000313" key="2">
    <source>
        <dbReference type="EMBL" id="GAG97819.1"/>
    </source>
</evidence>
<feature type="compositionally biased region" description="Polar residues" evidence="1">
    <location>
        <begin position="14"/>
        <end position="26"/>
    </location>
</feature>
<protein>
    <submittedName>
        <fullName evidence="2">Uncharacterized protein</fullName>
    </submittedName>
</protein>
<accession>X1BPG9</accession>
<dbReference type="EMBL" id="BART01027831">
    <property type="protein sequence ID" value="GAG97819.1"/>
    <property type="molecule type" value="Genomic_DNA"/>
</dbReference>
<gene>
    <name evidence="2" type="ORF">S01H4_49230</name>
</gene>
<feature type="region of interest" description="Disordered" evidence="1">
    <location>
        <begin position="1"/>
        <end position="31"/>
    </location>
</feature>
<evidence type="ECO:0000256" key="1">
    <source>
        <dbReference type="SAM" id="MobiDB-lite"/>
    </source>
</evidence>
<proteinExistence type="predicted"/>